<evidence type="ECO:0000313" key="1">
    <source>
        <dbReference type="EMBL" id="CUV10379.1"/>
    </source>
</evidence>
<gene>
    <name evidence="1" type="ORF">MGWOODY_Mmi1387</name>
</gene>
<accession>A0A160VJA4</accession>
<reference evidence="1" key="1">
    <citation type="submission" date="2015-10" db="EMBL/GenBank/DDBJ databases">
        <authorList>
            <person name="Gilbert D.G."/>
        </authorList>
    </citation>
    <scope>NUCLEOTIDE SEQUENCE</scope>
</reference>
<dbReference type="EMBL" id="FAXC01000406">
    <property type="protein sequence ID" value="CUV10379.1"/>
    <property type="molecule type" value="Genomic_DNA"/>
</dbReference>
<organism evidence="1">
    <name type="scientific">hydrothermal vent metagenome</name>
    <dbReference type="NCBI Taxonomy" id="652676"/>
    <lineage>
        <taxon>unclassified sequences</taxon>
        <taxon>metagenomes</taxon>
        <taxon>ecological metagenomes</taxon>
    </lineage>
</organism>
<name>A0A160VJA4_9ZZZZ</name>
<protein>
    <submittedName>
        <fullName evidence="1">Uncharacterized protein</fullName>
    </submittedName>
</protein>
<proteinExistence type="predicted"/>
<sequence>MDSIAAFLLPMFLSDSRKDYWVQLGIYMGYRAWPLDHSLPS</sequence>
<dbReference type="AlphaFoldDB" id="A0A160VJA4"/>